<dbReference type="RefSeq" id="WP_067994667.1">
    <property type="nucleotide sequence ID" value="NZ_QQBC01000004.1"/>
</dbReference>
<gene>
    <name evidence="1" type="ORF">DFR76_104634</name>
</gene>
<comment type="caution">
    <text evidence="1">The sequence shown here is derived from an EMBL/GenBank/DDBJ whole genome shotgun (WGS) entry which is preliminary data.</text>
</comment>
<keyword evidence="2" id="KW-1185">Reference proteome</keyword>
<sequence length="103" mass="11318">MVNQLDPVVSKFVDAVNAGDSAGFFDLLTDDVTMSDDGNDRDVRNWVDSEIFGSNARMDVESATDGGRALVADYTNDRWGSMRTAWRFTVAGDKISRFETGQA</sequence>
<evidence type="ECO:0000313" key="2">
    <source>
        <dbReference type="Proteomes" id="UP000254869"/>
    </source>
</evidence>
<dbReference type="Proteomes" id="UP000254869">
    <property type="component" value="Unassembled WGS sequence"/>
</dbReference>
<dbReference type="InterPro" id="IPR032710">
    <property type="entry name" value="NTF2-like_dom_sf"/>
</dbReference>
<organism evidence="1 2">
    <name type="scientific">Nocardia pseudobrasiliensis</name>
    <dbReference type="NCBI Taxonomy" id="45979"/>
    <lineage>
        <taxon>Bacteria</taxon>
        <taxon>Bacillati</taxon>
        <taxon>Actinomycetota</taxon>
        <taxon>Actinomycetes</taxon>
        <taxon>Mycobacteriales</taxon>
        <taxon>Nocardiaceae</taxon>
        <taxon>Nocardia</taxon>
    </lineage>
</organism>
<evidence type="ECO:0000313" key="1">
    <source>
        <dbReference type="EMBL" id="RDI66881.1"/>
    </source>
</evidence>
<protein>
    <recommendedName>
        <fullName evidence="3">SnoaL-like protein</fullName>
    </recommendedName>
</protein>
<name>A0A370I9T7_9NOCA</name>
<dbReference type="AlphaFoldDB" id="A0A370I9T7"/>
<accession>A0A370I9T7</accession>
<reference evidence="1 2" key="1">
    <citation type="submission" date="2018-07" db="EMBL/GenBank/DDBJ databases">
        <title>Genomic Encyclopedia of Type Strains, Phase IV (KMG-IV): sequencing the most valuable type-strain genomes for metagenomic binning, comparative biology and taxonomic classification.</title>
        <authorList>
            <person name="Goeker M."/>
        </authorList>
    </citation>
    <scope>NUCLEOTIDE SEQUENCE [LARGE SCALE GENOMIC DNA]</scope>
    <source>
        <strain evidence="1 2">DSM 44290</strain>
    </source>
</reference>
<dbReference type="SUPFAM" id="SSF54427">
    <property type="entry name" value="NTF2-like"/>
    <property type="match status" value="1"/>
</dbReference>
<dbReference type="STRING" id="1210086.GCA_001613105_01830"/>
<dbReference type="Gene3D" id="3.10.450.50">
    <property type="match status" value="1"/>
</dbReference>
<evidence type="ECO:0008006" key="3">
    <source>
        <dbReference type="Google" id="ProtNLM"/>
    </source>
</evidence>
<proteinExistence type="predicted"/>
<dbReference type="EMBL" id="QQBC01000004">
    <property type="protein sequence ID" value="RDI66881.1"/>
    <property type="molecule type" value="Genomic_DNA"/>
</dbReference>